<name>A0A1G7HX21_9EURY</name>
<evidence type="ECO:0000313" key="11">
    <source>
        <dbReference type="Proteomes" id="UP000324020"/>
    </source>
</evidence>
<dbReference type="GO" id="GO:0000271">
    <property type="term" value="P:polysaccharide biosynthetic process"/>
    <property type="evidence" value="ECO:0007669"/>
    <property type="project" value="InterPro"/>
</dbReference>
<comment type="similarity">
    <text evidence="1 8">Belongs to the UDP-glucose/GDP-mannose dehydrogenase family.</text>
</comment>
<evidence type="ECO:0000256" key="5">
    <source>
        <dbReference type="ARBA" id="ARBA00023027"/>
    </source>
</evidence>
<evidence type="ECO:0000256" key="3">
    <source>
        <dbReference type="ARBA" id="ARBA00016796"/>
    </source>
</evidence>
<dbReference type="RefSeq" id="WP_149797507.1">
    <property type="nucleotide sequence ID" value="NZ_FNBO01000001.1"/>
</dbReference>
<dbReference type="Proteomes" id="UP000324020">
    <property type="component" value="Unassembled WGS sequence"/>
</dbReference>
<dbReference type="PANTHER" id="PTHR43491">
    <property type="entry name" value="UDP-N-ACETYL-D-MANNOSAMINE DEHYDROGENASE"/>
    <property type="match status" value="1"/>
</dbReference>
<evidence type="ECO:0000256" key="7">
    <source>
        <dbReference type="ARBA" id="ARBA00049130"/>
    </source>
</evidence>
<keyword evidence="4" id="KW-0560">Oxidoreductase</keyword>
<protein>
    <recommendedName>
        <fullName evidence="3">UDP-N-acetyl-D-mannosamine dehydrogenase</fullName>
        <ecNumber evidence="2">1.1.1.336</ecNumber>
    </recommendedName>
    <alternativeName>
        <fullName evidence="6">UDP-ManNAc 6-dehydrogenase</fullName>
    </alternativeName>
</protein>
<dbReference type="SMART" id="SM00984">
    <property type="entry name" value="UDPG_MGDP_dh_C"/>
    <property type="match status" value="1"/>
</dbReference>
<dbReference type="InterPro" id="IPR036291">
    <property type="entry name" value="NAD(P)-bd_dom_sf"/>
</dbReference>
<evidence type="ECO:0000259" key="9">
    <source>
        <dbReference type="SMART" id="SM00984"/>
    </source>
</evidence>
<dbReference type="PIRSF" id="PIRSF000124">
    <property type="entry name" value="UDPglc_GDPman_dh"/>
    <property type="match status" value="1"/>
</dbReference>
<dbReference type="GO" id="GO:0016628">
    <property type="term" value="F:oxidoreductase activity, acting on the CH-CH group of donors, NAD or NADP as acceptor"/>
    <property type="evidence" value="ECO:0007669"/>
    <property type="project" value="InterPro"/>
</dbReference>
<dbReference type="PANTHER" id="PTHR43491:SF2">
    <property type="entry name" value="UDP-N-ACETYL-D-MANNOSAMINE DEHYDROGENASE"/>
    <property type="match status" value="1"/>
</dbReference>
<dbReference type="SUPFAM" id="SSF48179">
    <property type="entry name" value="6-phosphogluconate dehydrogenase C-terminal domain-like"/>
    <property type="match status" value="1"/>
</dbReference>
<dbReference type="NCBIfam" id="TIGR03026">
    <property type="entry name" value="NDP-sugDHase"/>
    <property type="match status" value="1"/>
</dbReference>
<dbReference type="Pfam" id="PF03721">
    <property type="entry name" value="UDPG_MGDP_dh_N"/>
    <property type="match status" value="1"/>
</dbReference>
<evidence type="ECO:0000256" key="2">
    <source>
        <dbReference type="ARBA" id="ARBA00012935"/>
    </source>
</evidence>
<comment type="catalytic activity">
    <reaction evidence="7">
        <text>UDP-N-acetyl-alpha-D-mannosamine + 2 NAD(+) + H2O = UDP-N-acetyl-alpha-D-mannosaminouronate + 2 NADH + 3 H(+)</text>
        <dbReference type="Rhea" id="RHEA:25780"/>
        <dbReference type="ChEBI" id="CHEBI:15377"/>
        <dbReference type="ChEBI" id="CHEBI:15378"/>
        <dbReference type="ChEBI" id="CHEBI:57540"/>
        <dbReference type="ChEBI" id="CHEBI:57945"/>
        <dbReference type="ChEBI" id="CHEBI:68623"/>
        <dbReference type="ChEBI" id="CHEBI:70731"/>
        <dbReference type="EC" id="1.1.1.336"/>
    </reaction>
</comment>
<dbReference type="Pfam" id="PF00984">
    <property type="entry name" value="UDPG_MGDP_dh"/>
    <property type="match status" value="1"/>
</dbReference>
<proteinExistence type="inferred from homology"/>
<evidence type="ECO:0000256" key="6">
    <source>
        <dbReference type="ARBA" id="ARBA00030172"/>
    </source>
</evidence>
<dbReference type="SUPFAM" id="SSF52413">
    <property type="entry name" value="UDP-glucose/GDP-mannose dehydrogenase C-terminal domain"/>
    <property type="match status" value="1"/>
</dbReference>
<evidence type="ECO:0000256" key="4">
    <source>
        <dbReference type="ARBA" id="ARBA00023002"/>
    </source>
</evidence>
<dbReference type="InterPro" id="IPR001732">
    <property type="entry name" value="UDP-Glc/GDP-Man_DH_N"/>
</dbReference>
<dbReference type="InterPro" id="IPR014027">
    <property type="entry name" value="UDP-Glc/GDP-Man_DH_C"/>
</dbReference>
<gene>
    <name evidence="10" type="ORF">SAMN04488067_101541</name>
</gene>
<keyword evidence="5" id="KW-0520">NAD</keyword>
<dbReference type="InterPro" id="IPR017476">
    <property type="entry name" value="UDP-Glc/GDP-Man"/>
</dbReference>
<evidence type="ECO:0000256" key="1">
    <source>
        <dbReference type="ARBA" id="ARBA00006601"/>
    </source>
</evidence>
<organism evidence="10 11">
    <name type="scientific">Halorubrum xinjiangense</name>
    <dbReference type="NCBI Taxonomy" id="261291"/>
    <lineage>
        <taxon>Archaea</taxon>
        <taxon>Methanobacteriati</taxon>
        <taxon>Methanobacteriota</taxon>
        <taxon>Stenosarchaea group</taxon>
        <taxon>Halobacteria</taxon>
        <taxon>Halobacteriales</taxon>
        <taxon>Haloferacaceae</taxon>
        <taxon>Halorubrum</taxon>
    </lineage>
</organism>
<sequence length="420" mass="45858">MTETDPRICVHGLGYVGLPTAAVLANSGYEVYGFDADPAHRSDLKQGSFDIEEPDLDRFVRRALEDGLTIVSEPQDAEFHIICVPTPYDKNLDRTDLSYVEAAGEAVAEQLREDDTVILSSTVPPGTTAGRLRDVIEASGFSASEEITLGYSPETVLPGNTLTELRENDRIIGTVGGQPTDRIVALYDSFVSGDIRTADATTAEFVKLIQNAYRDTNIAFANEIAKLAHEFEIDSRGAIAMANKHPRVEILRPGPGVGGHCIPIDPLFLNHNNDIPMLIETARRVNDGMPEFVIELLSAALGDLEGVKVALLGVAYKGGVSDVRETPSFVIAEGLLERGIDELRLTDPYVDSDDIDYELSSVEECLDKVDAAVLATDHPEYGALSPKMFVNHMRGNVIVDTRAMLDEDRWETAGFDMYQV</sequence>
<dbReference type="Gene3D" id="3.40.50.720">
    <property type="entry name" value="NAD(P)-binding Rossmann-like Domain"/>
    <property type="match status" value="2"/>
</dbReference>
<dbReference type="Pfam" id="PF03720">
    <property type="entry name" value="UDPG_MGDP_dh_C"/>
    <property type="match status" value="1"/>
</dbReference>
<dbReference type="InterPro" id="IPR014026">
    <property type="entry name" value="UDP-Glc/GDP-Man_DH_dimer"/>
</dbReference>
<dbReference type="EC" id="1.1.1.336" evidence="2"/>
<evidence type="ECO:0000313" key="10">
    <source>
        <dbReference type="EMBL" id="SDF04734.1"/>
    </source>
</evidence>
<dbReference type="AlphaFoldDB" id="A0A1G7HX21"/>
<dbReference type="InterPro" id="IPR028359">
    <property type="entry name" value="UDP_ManNAc/GlcNAc_DH"/>
</dbReference>
<evidence type="ECO:0000256" key="8">
    <source>
        <dbReference type="PIRNR" id="PIRNR000124"/>
    </source>
</evidence>
<feature type="domain" description="UDP-glucose/GDP-mannose dehydrogenase C-terminal" evidence="9">
    <location>
        <begin position="310"/>
        <end position="407"/>
    </location>
</feature>
<dbReference type="GO" id="GO:0089714">
    <property type="term" value="F:UDP-N-acetyl-D-mannosamine dehydrogenase activity"/>
    <property type="evidence" value="ECO:0007669"/>
    <property type="project" value="UniProtKB-EC"/>
</dbReference>
<keyword evidence="11" id="KW-1185">Reference proteome</keyword>
<dbReference type="InterPro" id="IPR008927">
    <property type="entry name" value="6-PGluconate_DH-like_C_sf"/>
</dbReference>
<dbReference type="OrthoDB" id="372050at2157"/>
<dbReference type="InterPro" id="IPR036220">
    <property type="entry name" value="UDP-Glc/GDP-Man_DH_C_sf"/>
</dbReference>
<dbReference type="PIRSF" id="PIRSF500136">
    <property type="entry name" value="UDP_ManNAc_DH"/>
    <property type="match status" value="1"/>
</dbReference>
<dbReference type="SUPFAM" id="SSF51735">
    <property type="entry name" value="NAD(P)-binding Rossmann-fold domains"/>
    <property type="match status" value="1"/>
</dbReference>
<accession>A0A1G7HX21</accession>
<dbReference type="GO" id="GO:0051287">
    <property type="term" value="F:NAD binding"/>
    <property type="evidence" value="ECO:0007669"/>
    <property type="project" value="InterPro"/>
</dbReference>
<reference evidence="10 11" key="1">
    <citation type="submission" date="2016-10" db="EMBL/GenBank/DDBJ databases">
        <authorList>
            <person name="Varghese N."/>
            <person name="Submissions S."/>
        </authorList>
    </citation>
    <scope>NUCLEOTIDE SEQUENCE [LARGE SCALE GENOMIC DNA]</scope>
    <source>
        <strain evidence="10 11">CGMCC 1.3527</strain>
    </source>
</reference>
<dbReference type="EMBL" id="FNBO01000001">
    <property type="protein sequence ID" value="SDF04734.1"/>
    <property type="molecule type" value="Genomic_DNA"/>
</dbReference>